<dbReference type="InterPro" id="IPR026082">
    <property type="entry name" value="ABCA"/>
</dbReference>
<dbReference type="InParanoid" id="A0A067QMM5"/>
<dbReference type="InterPro" id="IPR017871">
    <property type="entry name" value="ABC_transporter-like_CS"/>
</dbReference>
<dbReference type="STRING" id="136037.A0A067QMM5"/>
<feature type="non-terminal residue" evidence="9">
    <location>
        <position position="1271"/>
    </location>
</feature>
<dbReference type="GO" id="GO:0005524">
    <property type="term" value="F:ATP binding"/>
    <property type="evidence" value="ECO:0007669"/>
    <property type="project" value="UniProtKB-KW"/>
</dbReference>
<sequence>QELMKMMGLKSWMLWCGWMLNAMLVNIVSVTIIVVLMKVPFGEVSVLQYSNGFLVWIFLLFYCAAGVTFCFAISSFFSRPTVAMSAGISLWILSYAVTYPFVGSSSLSAPSLKMLSAILPNTAISWGYHLILTFESKKVGLTWMNIFEPPSGIKGDFSVGLVLLMFIVDIVIYSIITWYISSIMPGKYGLAKPWYFVFMPSYWRNGRVNDLIVSPNGVKVSNNKFEKPSSNLSVGIKIKNLRKVFQSFGGLNKKVAVDGVTLNIYRGEITALLGHNGAGKTTTMSILTGMYSPTSGSVRINGYDICKNLDKVRESLGLCPQQNLLFTDLTVLEHLLFFAKLKGCSNREANDAARDLLKKLNLKSKKDKMCSTLSGGMKRKLSLGIALIGNTKNMRGERTILITTHYMEEADVLGDRIAIMDHGQVKCYGTTMFLKKLYGTGYQLNLLKNDGCNVTRVTNTIQPIIPDAKVKNVMGSVLCYMLPLEQRNKFPDLFDVLERKKQQLCISSIGVSITTLEEVFLRVGKEAEDESDRKTNSESHVECTELLGSSEALTLKKAVGASLLVQKLTALFKKRVLFTRRKFLAVCPQALTAILLAFLTVILGARTETTMEPPRIMNLSDYGVTDVLYSVNHDSLRTWSNKYEEFINLTGSNVTEVKNVCAALLLAGDSNIQKYHTKFIIAAEFNSSASGVEVLNAMFSSTAIHGAPISLNALTNSILKTVSQEKSITAVNHPLQSREHEFGDDIGRYVGVVVLWVTLMPFGLLFVTGSCMTFPLTERVSKAKQLQLMTGTSPLAYWFTCFMWDLLLYMTIAFILTLIVLIADPLKVFNRSTELGTYFLLLVMYGLSAIPFAYLFSYFRNTTAGAFALLVILSILIGSVMSPVVYSMILFESYKSTGKVLKYLFEFVPHFTITYAFGRFSYLVLTNNKCRLKKSDCNSISGSSDLCCYGYCSAIYKPYLSFADDENKLAVGEEILYMAIDSLLYFFIIILVEFGVFGVLYEAVKKAVVGNAVKSRKLDDDVVHERDRVDGQVKDDIMLVRNLVKKYTRDLTAVKGISFGVSAGECFGLLGVNGAGKTTIFKMLTGDEIPTEGEAWIGQYGLNEDKSKFLAQIGYCPQFDAINGALTGHEMLKLFASLRGVSKFGIDSEVKKWITLMGLKEYENRLCGTYSGGNKRKLSTAIALIGNPPIVFLDEPTSGVDPLARRNLWTVLTSIQKSGQSIVLTSHSMEECEALCNRLAILVDGQFVCMGGIQYLKQKFGQGFTVMVKVR</sequence>
<accession>A0A067QMM5</accession>
<dbReference type="SMART" id="SM00382">
    <property type="entry name" value="AAA"/>
    <property type="match status" value="2"/>
</dbReference>
<dbReference type="FunCoup" id="A0A067QMM5">
    <property type="interactions" value="294"/>
</dbReference>
<evidence type="ECO:0000256" key="3">
    <source>
        <dbReference type="ARBA" id="ARBA00022741"/>
    </source>
</evidence>
<feature type="transmembrane region" description="Helical" evidence="7">
    <location>
        <begin position="583"/>
        <end position="605"/>
    </location>
</feature>
<dbReference type="AlphaFoldDB" id="A0A067QMM5"/>
<dbReference type="eggNOG" id="KOG0059">
    <property type="taxonomic scope" value="Eukaryota"/>
</dbReference>
<dbReference type="GO" id="GO:0016020">
    <property type="term" value="C:membrane"/>
    <property type="evidence" value="ECO:0007669"/>
    <property type="project" value="UniProtKB-SubCell"/>
</dbReference>
<evidence type="ECO:0000256" key="4">
    <source>
        <dbReference type="ARBA" id="ARBA00022840"/>
    </source>
</evidence>
<evidence type="ECO:0000256" key="7">
    <source>
        <dbReference type="SAM" id="Phobius"/>
    </source>
</evidence>
<dbReference type="InterPro" id="IPR003593">
    <property type="entry name" value="AAA+_ATPase"/>
</dbReference>
<keyword evidence="4" id="KW-0067">ATP-binding</keyword>
<keyword evidence="5 7" id="KW-1133">Transmembrane helix</keyword>
<evidence type="ECO:0000259" key="8">
    <source>
        <dbReference type="PROSITE" id="PS50893"/>
    </source>
</evidence>
<evidence type="ECO:0000313" key="10">
    <source>
        <dbReference type="Proteomes" id="UP000027135"/>
    </source>
</evidence>
<keyword evidence="2 7" id="KW-0812">Transmembrane</keyword>
<dbReference type="FunFam" id="3.40.50.300:FF:002470">
    <property type="entry name" value="ABC transporter, putative"/>
    <property type="match status" value="1"/>
</dbReference>
<dbReference type="Proteomes" id="UP000027135">
    <property type="component" value="Unassembled WGS sequence"/>
</dbReference>
<evidence type="ECO:0000256" key="2">
    <source>
        <dbReference type="ARBA" id="ARBA00022692"/>
    </source>
</evidence>
<feature type="domain" description="ABC transporter" evidence="8">
    <location>
        <begin position="1038"/>
        <end position="1269"/>
    </location>
</feature>
<feature type="transmembrane region" description="Helical" evidence="7">
    <location>
        <begin position="749"/>
        <end position="774"/>
    </location>
</feature>
<dbReference type="GO" id="GO:0016887">
    <property type="term" value="F:ATP hydrolysis activity"/>
    <property type="evidence" value="ECO:0007669"/>
    <property type="project" value="InterPro"/>
</dbReference>
<dbReference type="PROSITE" id="PS50893">
    <property type="entry name" value="ABC_TRANSPORTER_2"/>
    <property type="match status" value="2"/>
</dbReference>
<dbReference type="Gene3D" id="3.40.50.300">
    <property type="entry name" value="P-loop containing nucleotide triphosphate hydrolases"/>
    <property type="match status" value="2"/>
</dbReference>
<proteinExistence type="predicted"/>
<feature type="domain" description="ABC transporter" evidence="8">
    <location>
        <begin position="236"/>
        <end position="447"/>
    </location>
</feature>
<keyword evidence="3" id="KW-0547">Nucleotide-binding</keyword>
<reference evidence="9 10" key="1">
    <citation type="journal article" date="2014" name="Nat. Commun.">
        <title>Molecular traces of alternative social organization in a termite genome.</title>
        <authorList>
            <person name="Terrapon N."/>
            <person name="Li C."/>
            <person name="Robertson H.M."/>
            <person name="Ji L."/>
            <person name="Meng X."/>
            <person name="Booth W."/>
            <person name="Chen Z."/>
            <person name="Childers C.P."/>
            <person name="Glastad K.M."/>
            <person name="Gokhale K."/>
            <person name="Gowin J."/>
            <person name="Gronenberg W."/>
            <person name="Hermansen R.A."/>
            <person name="Hu H."/>
            <person name="Hunt B.G."/>
            <person name="Huylmans A.K."/>
            <person name="Khalil S.M."/>
            <person name="Mitchell R.D."/>
            <person name="Munoz-Torres M.C."/>
            <person name="Mustard J.A."/>
            <person name="Pan H."/>
            <person name="Reese J.T."/>
            <person name="Scharf M.E."/>
            <person name="Sun F."/>
            <person name="Vogel H."/>
            <person name="Xiao J."/>
            <person name="Yang W."/>
            <person name="Yang Z."/>
            <person name="Yang Z."/>
            <person name="Zhou J."/>
            <person name="Zhu J."/>
            <person name="Brent C.S."/>
            <person name="Elsik C.G."/>
            <person name="Goodisman M.A."/>
            <person name="Liberles D.A."/>
            <person name="Roe R.M."/>
            <person name="Vargo E.L."/>
            <person name="Vilcinskas A."/>
            <person name="Wang J."/>
            <person name="Bornberg-Bauer E."/>
            <person name="Korb J."/>
            <person name="Zhang G."/>
            <person name="Liebig J."/>
        </authorList>
    </citation>
    <scope>NUCLEOTIDE SEQUENCE [LARGE SCALE GENOMIC DNA]</scope>
    <source>
        <tissue evidence="9">Whole organism</tissue>
    </source>
</reference>
<organism evidence="9 10">
    <name type="scientific">Zootermopsis nevadensis</name>
    <name type="common">Dampwood termite</name>
    <dbReference type="NCBI Taxonomy" id="136037"/>
    <lineage>
        <taxon>Eukaryota</taxon>
        <taxon>Metazoa</taxon>
        <taxon>Ecdysozoa</taxon>
        <taxon>Arthropoda</taxon>
        <taxon>Hexapoda</taxon>
        <taxon>Insecta</taxon>
        <taxon>Pterygota</taxon>
        <taxon>Neoptera</taxon>
        <taxon>Polyneoptera</taxon>
        <taxon>Dictyoptera</taxon>
        <taxon>Blattodea</taxon>
        <taxon>Blattoidea</taxon>
        <taxon>Termitoidae</taxon>
        <taxon>Termopsidae</taxon>
        <taxon>Zootermopsis</taxon>
    </lineage>
</organism>
<feature type="transmembrane region" description="Helical" evidence="7">
    <location>
        <begin position="835"/>
        <end position="855"/>
    </location>
</feature>
<dbReference type="GO" id="GO:0005319">
    <property type="term" value="F:lipid transporter activity"/>
    <property type="evidence" value="ECO:0007669"/>
    <property type="project" value="TreeGrafter"/>
</dbReference>
<dbReference type="Pfam" id="PF00005">
    <property type="entry name" value="ABC_tran"/>
    <property type="match status" value="2"/>
</dbReference>
<dbReference type="InterPro" id="IPR027417">
    <property type="entry name" value="P-loop_NTPase"/>
</dbReference>
<dbReference type="PROSITE" id="PS00211">
    <property type="entry name" value="ABC_TRANSPORTER_1"/>
    <property type="match status" value="1"/>
</dbReference>
<protein>
    <recommendedName>
        <fullName evidence="8">ABC transporter domain-containing protein</fullName>
    </recommendedName>
</protein>
<feature type="transmembrane region" description="Helical" evidence="7">
    <location>
        <begin position="983"/>
        <end position="1001"/>
    </location>
</feature>
<dbReference type="InterPro" id="IPR013525">
    <property type="entry name" value="ABC2_TM"/>
</dbReference>
<dbReference type="CDD" id="cd03263">
    <property type="entry name" value="ABC_subfamily_A"/>
    <property type="match status" value="2"/>
</dbReference>
<dbReference type="EMBL" id="KK853244">
    <property type="protein sequence ID" value="KDR09441.1"/>
    <property type="molecule type" value="Genomic_DNA"/>
</dbReference>
<evidence type="ECO:0000256" key="5">
    <source>
        <dbReference type="ARBA" id="ARBA00022989"/>
    </source>
</evidence>
<keyword evidence="6 7" id="KW-0472">Membrane</keyword>
<feature type="non-terminal residue" evidence="9">
    <location>
        <position position="1"/>
    </location>
</feature>
<dbReference type="PANTHER" id="PTHR19229">
    <property type="entry name" value="ATP-BINDING CASSETTE TRANSPORTER SUBFAMILY A ABCA"/>
    <property type="match status" value="1"/>
</dbReference>
<name>A0A067QMM5_ZOONE</name>
<feature type="transmembrane region" description="Helical" evidence="7">
    <location>
        <begin position="12"/>
        <end position="41"/>
    </location>
</feature>
<feature type="transmembrane region" description="Helical" evidence="7">
    <location>
        <begin position="903"/>
        <end position="925"/>
    </location>
</feature>
<dbReference type="PANTHER" id="PTHR19229:SF250">
    <property type="entry name" value="ABC TRANSPORTER DOMAIN-CONTAINING PROTEIN-RELATED"/>
    <property type="match status" value="1"/>
</dbReference>
<keyword evidence="10" id="KW-1185">Reference proteome</keyword>
<dbReference type="GO" id="GO:0140359">
    <property type="term" value="F:ABC-type transporter activity"/>
    <property type="evidence" value="ECO:0007669"/>
    <property type="project" value="InterPro"/>
</dbReference>
<dbReference type="InterPro" id="IPR003439">
    <property type="entry name" value="ABC_transporter-like_ATP-bd"/>
</dbReference>
<feature type="transmembrane region" description="Helical" evidence="7">
    <location>
        <begin position="867"/>
        <end position="891"/>
    </location>
</feature>
<feature type="transmembrane region" description="Helical" evidence="7">
    <location>
        <begin position="53"/>
        <end position="77"/>
    </location>
</feature>
<feature type="transmembrane region" description="Helical" evidence="7">
    <location>
        <begin position="795"/>
        <end position="823"/>
    </location>
</feature>
<comment type="subcellular location">
    <subcellularLocation>
        <location evidence="1">Membrane</location>
        <topology evidence="1">Multi-pass membrane protein</topology>
    </subcellularLocation>
</comment>
<gene>
    <name evidence="9" type="ORF">L798_00662</name>
</gene>
<feature type="transmembrane region" description="Helical" evidence="7">
    <location>
        <begin position="157"/>
        <end position="180"/>
    </location>
</feature>
<feature type="transmembrane region" description="Helical" evidence="7">
    <location>
        <begin position="83"/>
        <end position="102"/>
    </location>
</feature>
<dbReference type="OMA" id="IEMGNES"/>
<dbReference type="Pfam" id="PF12698">
    <property type="entry name" value="ABC2_membrane_3"/>
    <property type="match status" value="1"/>
</dbReference>
<dbReference type="SUPFAM" id="SSF52540">
    <property type="entry name" value="P-loop containing nucleoside triphosphate hydrolases"/>
    <property type="match status" value="2"/>
</dbReference>
<evidence type="ECO:0000256" key="6">
    <source>
        <dbReference type="ARBA" id="ARBA00023136"/>
    </source>
</evidence>
<evidence type="ECO:0000313" key="9">
    <source>
        <dbReference type="EMBL" id="KDR09441.1"/>
    </source>
</evidence>
<evidence type="ECO:0000256" key="1">
    <source>
        <dbReference type="ARBA" id="ARBA00004141"/>
    </source>
</evidence>